<gene>
    <name evidence="2" type="ORF">V6256_16245</name>
</gene>
<feature type="domain" description="Uncharacterized protein YfbK C-terminal" evidence="1">
    <location>
        <begin position="1"/>
        <end position="56"/>
    </location>
</feature>
<dbReference type="InterPro" id="IPR021908">
    <property type="entry name" value="YfbK_C"/>
</dbReference>
<evidence type="ECO:0000259" key="1">
    <source>
        <dbReference type="Pfam" id="PF12034"/>
    </source>
</evidence>
<organism evidence="2 3">
    <name type="scientific">Psychromonas aquatilis</name>
    <dbReference type="NCBI Taxonomy" id="2005072"/>
    <lineage>
        <taxon>Bacteria</taxon>
        <taxon>Pseudomonadati</taxon>
        <taxon>Pseudomonadota</taxon>
        <taxon>Gammaproteobacteria</taxon>
        <taxon>Alteromonadales</taxon>
        <taxon>Psychromonadaceae</taxon>
        <taxon>Psychromonas</taxon>
    </lineage>
</organism>
<feature type="non-terminal residue" evidence="2">
    <location>
        <position position="1"/>
    </location>
</feature>
<dbReference type="EMBL" id="JBAKAZ010000482">
    <property type="protein sequence ID" value="MEL0631108.1"/>
    <property type="molecule type" value="Genomic_DNA"/>
</dbReference>
<evidence type="ECO:0000313" key="2">
    <source>
        <dbReference type="EMBL" id="MEL0631108.1"/>
    </source>
</evidence>
<dbReference type="Proteomes" id="UP001369082">
    <property type="component" value="Unassembled WGS sequence"/>
</dbReference>
<dbReference type="RefSeq" id="WP_341599211.1">
    <property type="nucleotide sequence ID" value="NZ_JBAKAZ010000482.1"/>
</dbReference>
<name>A0ABU9GUV5_9GAMM</name>
<accession>A0ABU9GUV5</accession>
<comment type="caution">
    <text evidence="2">The sequence shown here is derived from an EMBL/GenBank/DDBJ whole genome shotgun (WGS) entry which is preliminary data.</text>
</comment>
<keyword evidence="3" id="KW-1185">Reference proteome</keyword>
<protein>
    <submittedName>
        <fullName evidence="2">YfbK domain-containing protein</fullName>
    </submittedName>
</protein>
<dbReference type="Pfam" id="PF12034">
    <property type="entry name" value="YfbK_C"/>
    <property type="match status" value="1"/>
</dbReference>
<evidence type="ECO:0000313" key="3">
    <source>
        <dbReference type="Proteomes" id="UP001369082"/>
    </source>
</evidence>
<reference evidence="2 3" key="1">
    <citation type="submission" date="2024-02" db="EMBL/GenBank/DDBJ databases">
        <title>Bacteria isolated from the canopy kelp, Nereocystis luetkeana.</title>
        <authorList>
            <person name="Pfister C.A."/>
            <person name="Younker I.T."/>
            <person name="Light S.H."/>
        </authorList>
    </citation>
    <scope>NUCLEOTIDE SEQUENCE [LARGE SCALE GENOMIC DNA]</scope>
    <source>
        <strain evidence="2 3">TI.1.05</strain>
    </source>
</reference>
<proteinExistence type="predicted"/>
<sequence length="58" mass="6604">FNYTLAVAGFAQLLKGAIYTGQWQYQESIDLAINNKGADQFGYRSEFIQLVRTVDELQ</sequence>